<dbReference type="InterPro" id="IPR024054">
    <property type="entry name" value="TIF2_asu_middle_sf"/>
</dbReference>
<dbReference type="Proteomes" id="UP000011185">
    <property type="component" value="Unassembled WGS sequence"/>
</dbReference>
<evidence type="ECO:0000256" key="3">
    <source>
        <dbReference type="ARBA" id="ARBA00022917"/>
    </source>
</evidence>
<dbReference type="OrthoDB" id="1685042at2759"/>
<dbReference type="GO" id="GO:0005850">
    <property type="term" value="C:eukaryotic translation initiation factor 2 complex"/>
    <property type="evidence" value="ECO:0007669"/>
    <property type="project" value="TreeGrafter"/>
</dbReference>
<accession>L7JTU4</accession>
<dbReference type="InterPro" id="IPR012340">
    <property type="entry name" value="NA-bd_OB-fold"/>
</dbReference>
<dbReference type="SUPFAM" id="SSF50249">
    <property type="entry name" value="Nucleic acid-binding proteins"/>
    <property type="match status" value="1"/>
</dbReference>
<comment type="similarity">
    <text evidence="1">Belongs to the eIF-2-alpha family.</text>
</comment>
<organism evidence="5 6">
    <name type="scientific">Trachipleistophora hominis</name>
    <name type="common">Microsporidian parasite</name>
    <dbReference type="NCBI Taxonomy" id="72359"/>
    <lineage>
        <taxon>Eukaryota</taxon>
        <taxon>Fungi</taxon>
        <taxon>Fungi incertae sedis</taxon>
        <taxon>Microsporidia</taxon>
        <taxon>Pleistophoridae</taxon>
        <taxon>Trachipleistophora</taxon>
    </lineage>
</organism>
<dbReference type="InterPro" id="IPR003029">
    <property type="entry name" value="S1_domain"/>
</dbReference>
<sequence length="294" mass="33301">VGELSKKRIKNVQKMIKLGKIEVCSVLRVDHEKGYIDLSRKKVLASDFDECYKRYCQNKIGHNIMVSAAKKMNVNVIELYDSFGWRKAREYGTLYNYFGQLMNALSRKTDGTRGTVNGTVPEDVHAPDASIAADNTDEKLAKHETKKSNAVKAMATYDELVKDIDPSFINILVEQTKLKYNIQKVKIRADIDLTCPAKGGIEAIKDALRSVKSVDDKIEVSLIRPPTYAITLLLHDREEGIRLVKKGCEQVKKRIEELNGTYAEVNEVKVYGVKEKKDLNRRFGEAIDVESDEE</sequence>
<evidence type="ECO:0000313" key="6">
    <source>
        <dbReference type="Proteomes" id="UP000011185"/>
    </source>
</evidence>
<dbReference type="PROSITE" id="PS50126">
    <property type="entry name" value="S1"/>
    <property type="match status" value="1"/>
</dbReference>
<dbReference type="AlphaFoldDB" id="L7JTU4"/>
<feature type="domain" description="S1 motif" evidence="4">
    <location>
        <begin position="1"/>
        <end position="41"/>
    </location>
</feature>
<dbReference type="FunCoup" id="L7JTU4">
    <property type="interactions" value="265"/>
</dbReference>
<evidence type="ECO:0000313" key="5">
    <source>
        <dbReference type="EMBL" id="ELQ74844.1"/>
    </source>
</evidence>
<dbReference type="PANTHER" id="PTHR10602">
    <property type="entry name" value="EUKARYOTIC TRANSLATION INITIATION FACTOR 2 SUBUNIT 1"/>
    <property type="match status" value="1"/>
</dbReference>
<dbReference type="PANTHER" id="PTHR10602:SF0">
    <property type="entry name" value="EUKARYOTIC TRANSLATION INITIATION FACTOR 2 SUBUNIT 1"/>
    <property type="match status" value="1"/>
</dbReference>
<dbReference type="GO" id="GO:0043022">
    <property type="term" value="F:ribosome binding"/>
    <property type="evidence" value="ECO:0007669"/>
    <property type="project" value="TreeGrafter"/>
</dbReference>
<dbReference type="Gene3D" id="1.10.150.190">
    <property type="entry name" value="Translation initiation factor 2, subunit 1, domain 2"/>
    <property type="match status" value="1"/>
</dbReference>
<dbReference type="GO" id="GO:0033290">
    <property type="term" value="C:eukaryotic 48S preinitiation complex"/>
    <property type="evidence" value="ECO:0007669"/>
    <property type="project" value="TreeGrafter"/>
</dbReference>
<evidence type="ECO:0000256" key="1">
    <source>
        <dbReference type="ARBA" id="ARBA00007223"/>
    </source>
</evidence>
<dbReference type="GO" id="GO:0003743">
    <property type="term" value="F:translation initiation factor activity"/>
    <property type="evidence" value="ECO:0007669"/>
    <property type="project" value="UniProtKB-KW"/>
</dbReference>
<protein>
    <submittedName>
        <fullName evidence="5">Translation initiation factor 2, alpha subunit (EIF-2alpha)</fullName>
    </submittedName>
</protein>
<dbReference type="InParanoid" id="L7JTU4"/>
<reference evidence="5 6" key="1">
    <citation type="journal article" date="2012" name="PLoS Pathog.">
        <title>The genome of the obligate intracellular parasite Trachipleistophora hominis: new insights into microsporidian genome dynamics and reductive evolution.</title>
        <authorList>
            <person name="Heinz E."/>
            <person name="Williams T.A."/>
            <person name="Nakjang S."/>
            <person name="Noel C.J."/>
            <person name="Swan D.C."/>
            <person name="Goldberg A.V."/>
            <person name="Harris S.R."/>
            <person name="Weinmaier T."/>
            <person name="Markert S."/>
            <person name="Becher D."/>
            <person name="Bernhardt J."/>
            <person name="Dagan T."/>
            <person name="Hacker C."/>
            <person name="Lucocq J.M."/>
            <person name="Schweder T."/>
            <person name="Rattei T."/>
            <person name="Hall N."/>
            <person name="Hirt R.P."/>
            <person name="Embley T.M."/>
        </authorList>
    </citation>
    <scope>NUCLEOTIDE SEQUENCE [LARGE SCALE GENOMIC DNA]</scope>
</reference>
<name>L7JTU4_TRAHO</name>
<proteinExistence type="inferred from homology"/>
<evidence type="ECO:0000259" key="4">
    <source>
        <dbReference type="PROSITE" id="PS50126"/>
    </source>
</evidence>
<dbReference type="InterPro" id="IPR024055">
    <property type="entry name" value="TIF2_asu_C"/>
</dbReference>
<dbReference type="Gene3D" id="2.40.50.140">
    <property type="entry name" value="Nucleic acid-binding proteins"/>
    <property type="match status" value="1"/>
</dbReference>
<dbReference type="VEuPathDB" id="MicrosporidiaDB:THOM_2204"/>
<dbReference type="Pfam" id="PF07541">
    <property type="entry name" value="EIF_2_alpha"/>
    <property type="match status" value="1"/>
</dbReference>
<dbReference type="SUPFAM" id="SSF110993">
    <property type="entry name" value="eIF-2-alpha, C-terminal domain"/>
    <property type="match status" value="1"/>
</dbReference>
<feature type="non-terminal residue" evidence="5">
    <location>
        <position position="1"/>
    </location>
</feature>
<keyword evidence="3" id="KW-0648">Protein biosynthesis</keyword>
<dbReference type="GO" id="GO:0003723">
    <property type="term" value="F:RNA binding"/>
    <property type="evidence" value="ECO:0007669"/>
    <property type="project" value="InterPro"/>
</dbReference>
<dbReference type="SUPFAM" id="SSF116742">
    <property type="entry name" value="eIF2alpha middle domain-like"/>
    <property type="match status" value="1"/>
</dbReference>
<keyword evidence="2 5" id="KW-0396">Initiation factor</keyword>
<dbReference type="InterPro" id="IPR011488">
    <property type="entry name" value="TIF_2_asu"/>
</dbReference>
<keyword evidence="6" id="KW-1185">Reference proteome</keyword>
<dbReference type="HOGENOM" id="CLU_033458_0_1_1"/>
<dbReference type="EMBL" id="JH994015">
    <property type="protein sequence ID" value="ELQ74844.1"/>
    <property type="molecule type" value="Genomic_DNA"/>
</dbReference>
<evidence type="ECO:0000256" key="2">
    <source>
        <dbReference type="ARBA" id="ARBA00022540"/>
    </source>
</evidence>
<dbReference type="STRING" id="72359.L7JTU4"/>
<dbReference type="Gene3D" id="3.30.70.1130">
    <property type="entry name" value="EIF_2_alpha"/>
    <property type="match status" value="1"/>
</dbReference>
<dbReference type="OMA" id="WDWLHEL"/>
<gene>
    <name evidence="5" type="ORF">THOM_2204</name>
</gene>